<protein>
    <recommendedName>
        <fullName evidence="2">protein-tyrosine-phosphatase</fullName>
        <ecNumber evidence="2">3.1.3.48</ecNumber>
    </recommendedName>
</protein>
<evidence type="ECO:0000256" key="1">
    <source>
        <dbReference type="ARBA" id="ARBA00007315"/>
    </source>
</evidence>
<dbReference type="Gene3D" id="3.90.190.10">
    <property type="entry name" value="Protein tyrosine phosphatase superfamily"/>
    <property type="match status" value="2"/>
</dbReference>
<dbReference type="GO" id="GO:0004725">
    <property type="term" value="F:protein tyrosine phosphatase activity"/>
    <property type="evidence" value="ECO:0007669"/>
    <property type="project" value="UniProtKB-EC"/>
</dbReference>
<dbReference type="InterPro" id="IPR020422">
    <property type="entry name" value="TYR_PHOSPHATASE_DUAL_dom"/>
</dbReference>
<evidence type="ECO:0000313" key="10">
    <source>
        <dbReference type="EMBL" id="NXG52901.1"/>
    </source>
</evidence>
<dbReference type="Proteomes" id="UP000574528">
    <property type="component" value="Unassembled WGS sequence"/>
</dbReference>
<dbReference type="EMBL" id="VWZI01022226">
    <property type="protein sequence ID" value="NXG52901.1"/>
    <property type="molecule type" value="Genomic_DNA"/>
</dbReference>
<dbReference type="CDD" id="cd17657">
    <property type="entry name" value="CDC14_N"/>
    <property type="match status" value="1"/>
</dbReference>
<gene>
    <name evidence="10" type="primary">Cdc14a</name>
    <name evidence="10" type="ORF">PSIHAE_R05305</name>
</gene>
<dbReference type="InterPro" id="IPR029021">
    <property type="entry name" value="Prot-tyrosine_phosphatase-like"/>
</dbReference>
<keyword evidence="11" id="KW-1185">Reference proteome</keyword>
<dbReference type="InterPro" id="IPR003595">
    <property type="entry name" value="Tyr_Pase_cat"/>
</dbReference>
<dbReference type="Pfam" id="PF14671">
    <property type="entry name" value="DSPn"/>
    <property type="match status" value="2"/>
</dbReference>
<feature type="domain" description="Tyrosine-protein phosphatase" evidence="8">
    <location>
        <begin position="180"/>
        <end position="337"/>
    </location>
</feature>
<feature type="compositionally biased region" description="Low complexity" evidence="6">
    <location>
        <begin position="540"/>
        <end position="560"/>
    </location>
</feature>
<dbReference type="InterPro" id="IPR016130">
    <property type="entry name" value="Tyr_Pase_AS"/>
</dbReference>
<dbReference type="InterPro" id="IPR050561">
    <property type="entry name" value="PTP"/>
</dbReference>
<organism evidence="10 11">
    <name type="scientific">Psilopogon haemacephalus</name>
    <name type="common">coppersmith barbet</name>
    <dbReference type="NCBI Taxonomy" id="2585815"/>
    <lineage>
        <taxon>Eukaryota</taxon>
        <taxon>Metazoa</taxon>
        <taxon>Chordata</taxon>
        <taxon>Craniata</taxon>
        <taxon>Vertebrata</taxon>
        <taxon>Euteleostomi</taxon>
        <taxon>Archelosauria</taxon>
        <taxon>Archosauria</taxon>
        <taxon>Dinosauria</taxon>
        <taxon>Saurischia</taxon>
        <taxon>Theropoda</taxon>
        <taxon>Coelurosauria</taxon>
        <taxon>Aves</taxon>
        <taxon>Neognathae</taxon>
        <taxon>Neoaves</taxon>
        <taxon>Telluraves</taxon>
        <taxon>Coraciimorphae</taxon>
        <taxon>Piciformes</taxon>
        <taxon>Megalaimidae</taxon>
        <taxon>Psilopogon</taxon>
    </lineage>
</organism>
<evidence type="ECO:0000313" key="11">
    <source>
        <dbReference type="Proteomes" id="UP000574528"/>
    </source>
</evidence>
<evidence type="ECO:0000256" key="7">
    <source>
        <dbReference type="SAM" id="Phobius"/>
    </source>
</evidence>
<keyword evidence="7" id="KW-0472">Membrane</keyword>
<keyword evidence="7" id="KW-0812">Transmembrane</keyword>
<dbReference type="AlphaFoldDB" id="A0A7K9CJT3"/>
<dbReference type="InterPro" id="IPR044506">
    <property type="entry name" value="CDC14_C"/>
</dbReference>
<keyword evidence="4" id="KW-0904">Protein phosphatase</keyword>
<evidence type="ECO:0000259" key="8">
    <source>
        <dbReference type="PROSITE" id="PS50054"/>
    </source>
</evidence>
<feature type="transmembrane region" description="Helical" evidence="7">
    <location>
        <begin position="79"/>
        <end position="100"/>
    </location>
</feature>
<comment type="caution">
    <text evidence="10">The sequence shown here is derived from an EMBL/GenBank/DDBJ whole genome shotgun (WGS) entry which is preliminary data.</text>
</comment>
<dbReference type="PANTHER" id="PTHR23339">
    <property type="entry name" value="TYROSINE SPECIFIC PROTEIN PHOSPHATASE AND DUAL SPECIFICITY PROTEIN PHOSPHATASE"/>
    <property type="match status" value="1"/>
</dbReference>
<sequence>DRLYFATLRNKPKSTANTHYFCTDEELVYENFYGDFGPLNLAMLYRYCCKLNKKLKYFSLSRKKIVYYTSFEQRKRANAAFLIGAYASWCVFSFFLSLSLHHLSVIYLKKTPEEAYRTLLSGSNPPYLPFRDASFGNCTYNLTILDCLQGINKALQHGFLDFKTFDVDEYEHYERVENGDFNWIVPGKFLAFSGPHPKSKLENGYPLHAPEAYFPYFKKHNVTSIIRLNKKIYEAKRFTDAGFEHYDLFFVDGSTPSDSIVQRFLNICENADGAIAVHCKAGLGRTGTLIACYIMKHYKFTHAEAIAWIRICRPGSIIGPQQHFLEEKQSMLWLEGDLIQSKQKQRVVDGNIKRVLCGLNDISISDSLNKVQDLDQCGENDFEDRAGMETQNSITQGDKLNALKSRRQQSFCPLLKSTTFFVCFRLQDMKLHTRSISQPFRLNTSGSTEVSMSPLKASKVMAVNSPSSERISRIPTSSGSNLKSFSINSRLASSLGNLYAASDDDESRMTSLSSRTGFSVSHISSHLNGSLQLPHRNNHELNNNLYNRNSSSGNNLSSQTSFHSAVTDEYASAFLYGPYNSSSTLTKADNSRKFITT</sequence>
<proteinExistence type="inferred from homology"/>
<reference evidence="10 11" key="1">
    <citation type="submission" date="2019-09" db="EMBL/GenBank/DDBJ databases">
        <title>Bird 10,000 Genomes (B10K) Project - Family phase.</title>
        <authorList>
            <person name="Zhang G."/>
        </authorList>
    </citation>
    <scope>NUCLEOTIDE SEQUENCE [LARGE SCALE GENOMIC DNA]</scope>
    <source>
        <strain evidence="10">B10K-DU-001-24</strain>
        <tissue evidence="10">Muscle</tissue>
    </source>
</reference>
<dbReference type="FunFam" id="3.90.190.10:FF:000006">
    <property type="entry name" value="Dual specificity protein phosphatase CDC14B"/>
    <property type="match status" value="1"/>
</dbReference>
<dbReference type="InterPro" id="IPR000387">
    <property type="entry name" value="Tyr_Pase_dom"/>
</dbReference>
<accession>A0A7K9CJT3</accession>
<feature type="region of interest" description="Disordered" evidence="6">
    <location>
        <begin position="529"/>
        <end position="560"/>
    </location>
</feature>
<evidence type="ECO:0000256" key="2">
    <source>
        <dbReference type="ARBA" id="ARBA00013064"/>
    </source>
</evidence>
<dbReference type="SMART" id="SM00195">
    <property type="entry name" value="DSPc"/>
    <property type="match status" value="1"/>
</dbReference>
<feature type="non-terminal residue" evidence="10">
    <location>
        <position position="597"/>
    </location>
</feature>
<feature type="domain" description="Tyrosine specific protein phosphatases" evidence="9">
    <location>
        <begin position="262"/>
        <end position="324"/>
    </location>
</feature>
<dbReference type="GO" id="GO:0004722">
    <property type="term" value="F:protein serine/threonine phosphatase activity"/>
    <property type="evidence" value="ECO:0007669"/>
    <property type="project" value="UniProtKB-EC"/>
</dbReference>
<dbReference type="EC" id="3.1.3.48" evidence="2"/>
<comment type="similarity">
    <text evidence="1">Belongs to the protein-tyrosine phosphatase family. Non-receptor class CDC14 subfamily.</text>
</comment>
<keyword evidence="7" id="KW-1133">Transmembrane helix</keyword>
<evidence type="ECO:0000256" key="4">
    <source>
        <dbReference type="ARBA" id="ARBA00022912"/>
    </source>
</evidence>
<dbReference type="SMART" id="SM00404">
    <property type="entry name" value="PTPc_motif"/>
    <property type="match status" value="1"/>
</dbReference>
<keyword evidence="3" id="KW-0378">Hydrolase</keyword>
<dbReference type="Pfam" id="PF22785">
    <property type="entry name" value="Tc-R-P"/>
    <property type="match status" value="1"/>
</dbReference>
<name>A0A7K9CJT3_9PICI</name>
<dbReference type="PROSITE" id="PS50054">
    <property type="entry name" value="TYR_PHOSPHATASE_DUAL"/>
    <property type="match status" value="1"/>
</dbReference>
<dbReference type="OrthoDB" id="266663at2759"/>
<evidence type="ECO:0000256" key="3">
    <source>
        <dbReference type="ARBA" id="ARBA00022801"/>
    </source>
</evidence>
<evidence type="ECO:0000256" key="5">
    <source>
        <dbReference type="ARBA" id="ARBA00047761"/>
    </source>
</evidence>
<dbReference type="PROSITE" id="PS50056">
    <property type="entry name" value="TYR_PHOSPHATASE_2"/>
    <property type="match status" value="1"/>
</dbReference>
<dbReference type="InterPro" id="IPR029260">
    <property type="entry name" value="DSPn"/>
</dbReference>
<dbReference type="SUPFAM" id="SSF52799">
    <property type="entry name" value="(Phosphotyrosine protein) phosphatases II"/>
    <property type="match status" value="2"/>
</dbReference>
<dbReference type="PROSITE" id="PS00383">
    <property type="entry name" value="TYR_PHOSPHATASE_1"/>
    <property type="match status" value="1"/>
</dbReference>
<evidence type="ECO:0000256" key="6">
    <source>
        <dbReference type="SAM" id="MobiDB-lite"/>
    </source>
</evidence>
<feature type="non-terminal residue" evidence="10">
    <location>
        <position position="1"/>
    </location>
</feature>
<evidence type="ECO:0000259" key="9">
    <source>
        <dbReference type="PROSITE" id="PS50056"/>
    </source>
</evidence>
<dbReference type="CDD" id="cd14499">
    <property type="entry name" value="CDC14_C"/>
    <property type="match status" value="1"/>
</dbReference>
<comment type="catalytic activity">
    <reaction evidence="5">
        <text>O-phospho-L-seryl-[protein] + H2O = L-seryl-[protein] + phosphate</text>
        <dbReference type="Rhea" id="RHEA:20629"/>
        <dbReference type="Rhea" id="RHEA-COMP:9863"/>
        <dbReference type="Rhea" id="RHEA-COMP:11604"/>
        <dbReference type="ChEBI" id="CHEBI:15377"/>
        <dbReference type="ChEBI" id="CHEBI:29999"/>
        <dbReference type="ChEBI" id="CHEBI:43474"/>
        <dbReference type="ChEBI" id="CHEBI:83421"/>
        <dbReference type="EC" id="3.1.3.16"/>
    </reaction>
</comment>